<dbReference type="AlphaFoldDB" id="A0AAP2DRJ5"/>
<keyword evidence="3" id="KW-1185">Reference proteome</keyword>
<dbReference type="SUPFAM" id="SSF69255">
    <property type="entry name" value="gp5 N-terminal domain-like"/>
    <property type="match status" value="1"/>
</dbReference>
<dbReference type="Gene3D" id="2.30.110.50">
    <property type="match status" value="1"/>
</dbReference>
<evidence type="ECO:0000259" key="1">
    <source>
        <dbReference type="Pfam" id="PF04717"/>
    </source>
</evidence>
<dbReference type="Pfam" id="PF04717">
    <property type="entry name" value="Phage_base_V"/>
    <property type="match status" value="1"/>
</dbReference>
<organism evidence="2 3">
    <name type="scientific">Chryseosolibacter histidini</name>
    <dbReference type="NCBI Taxonomy" id="2782349"/>
    <lineage>
        <taxon>Bacteria</taxon>
        <taxon>Pseudomonadati</taxon>
        <taxon>Bacteroidota</taxon>
        <taxon>Cytophagia</taxon>
        <taxon>Cytophagales</taxon>
        <taxon>Chryseotaleaceae</taxon>
        <taxon>Chryseosolibacter</taxon>
    </lineage>
</organism>
<reference evidence="2 3" key="1">
    <citation type="submission" date="2021-05" db="EMBL/GenBank/DDBJ databases">
        <title>A Polyphasic approach of four new species of the genus Ohtaekwangia: Ohtaekwangia histidinii sp. nov., Ohtaekwangia cretensis sp. nov., Ohtaekwangia indiensis sp. nov., Ohtaekwangia reichenbachii sp. nov. from diverse environment.</title>
        <authorList>
            <person name="Octaviana S."/>
        </authorList>
    </citation>
    <scope>NUCLEOTIDE SEQUENCE [LARGE SCALE GENOMIC DNA]</scope>
    <source>
        <strain evidence="2 3">PWU4</strain>
    </source>
</reference>
<evidence type="ECO:0000313" key="2">
    <source>
        <dbReference type="EMBL" id="MBT1699059.1"/>
    </source>
</evidence>
<name>A0AAP2DRJ5_9BACT</name>
<dbReference type="InterPro" id="IPR006531">
    <property type="entry name" value="Gp5/Vgr_OB"/>
</dbReference>
<dbReference type="NCBIfam" id="TIGR01646">
    <property type="entry name" value="vgr_GE"/>
    <property type="match status" value="1"/>
</dbReference>
<dbReference type="Proteomes" id="UP001319200">
    <property type="component" value="Unassembled WGS sequence"/>
</dbReference>
<accession>A0AAP2DRJ5</accession>
<dbReference type="InterPro" id="IPR006533">
    <property type="entry name" value="T6SS_Vgr_RhsGE"/>
</dbReference>
<dbReference type="InterPro" id="IPR037026">
    <property type="entry name" value="Vgr_OB-fold_dom_sf"/>
</dbReference>
<gene>
    <name evidence="2" type="primary">vgrG</name>
    <name evidence="2" type="ORF">KK083_19345</name>
</gene>
<dbReference type="Gene3D" id="3.55.50.10">
    <property type="entry name" value="Baseplate protein-like domains"/>
    <property type="match status" value="1"/>
</dbReference>
<proteinExistence type="predicted"/>
<comment type="caution">
    <text evidence="2">The sequence shown here is derived from an EMBL/GenBank/DDBJ whole genome shotgun (WGS) entry which is preliminary data.</text>
</comment>
<dbReference type="RefSeq" id="WP_254166445.1">
    <property type="nucleotide sequence ID" value="NZ_JAHESF010000020.1"/>
</dbReference>
<dbReference type="EMBL" id="JAHESF010000020">
    <property type="protein sequence ID" value="MBT1699059.1"/>
    <property type="molecule type" value="Genomic_DNA"/>
</dbReference>
<dbReference type="Gene3D" id="2.40.50.230">
    <property type="entry name" value="Gp5 N-terminal domain"/>
    <property type="match status" value="1"/>
</dbReference>
<protein>
    <submittedName>
        <fullName evidence="2">Type VI secretion system tip protein VgrG</fullName>
    </submittedName>
</protein>
<feature type="domain" description="Gp5/Type VI secretion system Vgr protein OB-fold" evidence="1">
    <location>
        <begin position="373"/>
        <end position="448"/>
    </location>
</feature>
<dbReference type="SUPFAM" id="SSF69279">
    <property type="entry name" value="Phage tail proteins"/>
    <property type="match status" value="1"/>
</dbReference>
<evidence type="ECO:0000313" key="3">
    <source>
        <dbReference type="Proteomes" id="UP001319200"/>
    </source>
</evidence>
<sequence>MSAVTVTIFCNGKKIDAMYQVVLVDVTQEANRIPDARISFIDGDLSKQKFELTDSEYFQPGGELEIRLRYEAEPGGDVTVFKGVVLKQSLQANEDGFLLTVELRHKAFALTTARKSAVYTDKSDNEIISAVIREAGLKADGALDVSYKHKQIVQYASTPWDFILSRAEANGGVLIPGINGVAIGSVKALDGKPKKAKVIFGIDTIYSFELEASAEDQLPAINATAWSVKDQALLPPKAAAAFDAGLGDLKGGSVSKKTGAGEYLMINAIDIDKQEVEAWANARLAKSRIAMFQGRLRMRGRADLVAGDTIEIEGLGKRFKGKALISAIRHQVDHQGWTTDLQLGLPAAWFSENDNIPEKGAMGLLPAIQGLQIGVIEKFEEDPDKNFRARVKVPAFKSAKEGVVWARLSGPYAGKERGFYFFPEEGDEVVLGFLNDDPRQVIILGSLHSTTNTIPKGFAAGKENFDKGIVLKNGTRIYLKDGKKSTIEIETPGKNKISMDDEKKTVTLVDAQKNTIELSDKGITIKSAKDLSIEASGNVTIKGAKVDVK</sequence>